<keyword evidence="7" id="KW-1185">Reference proteome</keyword>
<evidence type="ECO:0000256" key="4">
    <source>
        <dbReference type="SAM" id="Phobius"/>
    </source>
</evidence>
<reference evidence="6 7" key="1">
    <citation type="submission" date="2020-08" db="EMBL/GenBank/DDBJ databases">
        <title>Cohnella phylogeny.</title>
        <authorList>
            <person name="Dunlap C."/>
        </authorList>
    </citation>
    <scope>NUCLEOTIDE SEQUENCE [LARGE SCALE GENOMIC DNA]</scope>
    <source>
        <strain evidence="6 7">DSM 25239</strain>
    </source>
</reference>
<accession>A0A841TWG3</accession>
<protein>
    <recommendedName>
        <fullName evidence="2">Anti-sigma-W factor RsiW</fullName>
    </recommendedName>
</protein>
<feature type="compositionally biased region" description="Polar residues" evidence="3">
    <location>
        <begin position="241"/>
        <end position="257"/>
    </location>
</feature>
<feature type="region of interest" description="Disordered" evidence="3">
    <location>
        <begin position="79"/>
        <end position="104"/>
    </location>
</feature>
<keyword evidence="4" id="KW-0812">Transmembrane</keyword>
<dbReference type="Pfam" id="PF13490">
    <property type="entry name" value="zf-HC2"/>
    <property type="match status" value="1"/>
</dbReference>
<gene>
    <name evidence="6" type="ORF">H7B90_14445</name>
</gene>
<dbReference type="AlphaFoldDB" id="A0A841TWG3"/>
<dbReference type="EMBL" id="JACJVR010000055">
    <property type="protein sequence ID" value="MBB6692606.1"/>
    <property type="molecule type" value="Genomic_DNA"/>
</dbReference>
<proteinExistence type="inferred from homology"/>
<evidence type="ECO:0000256" key="2">
    <source>
        <dbReference type="ARBA" id="ARBA00024438"/>
    </source>
</evidence>
<evidence type="ECO:0000313" key="6">
    <source>
        <dbReference type="EMBL" id="MBB6692606.1"/>
    </source>
</evidence>
<feature type="region of interest" description="Disordered" evidence="3">
    <location>
        <begin position="379"/>
        <end position="425"/>
    </location>
</feature>
<dbReference type="Gene3D" id="1.10.10.1320">
    <property type="entry name" value="Anti-sigma factor, zinc-finger domain"/>
    <property type="match status" value="1"/>
</dbReference>
<evidence type="ECO:0000259" key="5">
    <source>
        <dbReference type="Pfam" id="PF13490"/>
    </source>
</evidence>
<comment type="similarity">
    <text evidence="1">Belongs to the zinc-associated anti-sigma factor (ZAS) superfamily. Anti-sigma-W factor family.</text>
</comment>
<evidence type="ECO:0000256" key="3">
    <source>
        <dbReference type="SAM" id="MobiDB-lite"/>
    </source>
</evidence>
<comment type="caution">
    <text evidence="6">The sequence shown here is derived from an EMBL/GenBank/DDBJ whole genome shotgun (WGS) entry which is preliminary data.</text>
</comment>
<feature type="compositionally biased region" description="Basic and acidic residues" evidence="3">
    <location>
        <begin position="205"/>
        <end position="235"/>
    </location>
</feature>
<dbReference type="InterPro" id="IPR041916">
    <property type="entry name" value="Anti_sigma_zinc_sf"/>
</dbReference>
<dbReference type="RefSeq" id="WP_185136594.1">
    <property type="nucleotide sequence ID" value="NZ_JACJVR010000055.1"/>
</dbReference>
<feature type="domain" description="Putative zinc-finger" evidence="5">
    <location>
        <begin position="3"/>
        <end position="37"/>
    </location>
</feature>
<dbReference type="Proteomes" id="UP000553776">
    <property type="component" value="Unassembled WGS sequence"/>
</dbReference>
<dbReference type="InterPro" id="IPR027383">
    <property type="entry name" value="Znf_put"/>
</dbReference>
<keyword evidence="4" id="KW-1133">Transmembrane helix</keyword>
<feature type="transmembrane region" description="Helical" evidence="4">
    <location>
        <begin position="110"/>
        <end position="131"/>
    </location>
</feature>
<organism evidence="6 7">
    <name type="scientific">Cohnella xylanilytica</name>
    <dbReference type="NCBI Taxonomy" id="557555"/>
    <lineage>
        <taxon>Bacteria</taxon>
        <taxon>Bacillati</taxon>
        <taxon>Bacillota</taxon>
        <taxon>Bacilli</taxon>
        <taxon>Bacillales</taxon>
        <taxon>Paenibacillaceae</taxon>
        <taxon>Cohnella</taxon>
    </lineage>
</organism>
<feature type="compositionally biased region" description="Gly residues" evidence="3">
    <location>
        <begin position="396"/>
        <end position="425"/>
    </location>
</feature>
<keyword evidence="4" id="KW-0472">Membrane</keyword>
<feature type="region of interest" description="Disordered" evidence="3">
    <location>
        <begin position="151"/>
        <end position="283"/>
    </location>
</feature>
<evidence type="ECO:0000313" key="7">
    <source>
        <dbReference type="Proteomes" id="UP000553776"/>
    </source>
</evidence>
<name>A0A841TWG3_9BACL</name>
<feature type="compositionally biased region" description="Polar residues" evidence="3">
    <location>
        <begin position="181"/>
        <end position="191"/>
    </location>
</feature>
<evidence type="ECO:0000256" key="1">
    <source>
        <dbReference type="ARBA" id="ARBA00024353"/>
    </source>
</evidence>
<sequence length="425" mass="43974">MNCQEVMELMQRSLDGDLDSHETSRMMEHIRTCPECAAMYERLTRLSNNLAQLPRVVPRFSIVDSILPRLEELPIGPAADDAAREEAESGVPAATPSRSSRPNRKTYRRLAGAIAAGVVAGLIIISNPFSWMSGSSNDNDAASMSEAGLLSKAGEPASAPAEEKMSANSSSSAAGGDESAMNDQAAPSSNRAIEPETPAANTESADDKQLDVRFMESLRTDETVSGDKAKTESADAGRQAAANSQPPSDAPQMTLQIAPSPPASADGGSEADMSVSGAQAVSKSGTTFPAAIAPAFVWASPDGKYKATVEEERMKVYETSENKLVFQSDVRSGHKIGSVRWDEDSANLHYSWTDADGKTVSYRWEAATGRENAEAVAEAVTRSGVADDSGNAEGTAGAGAGAGSATDGGAGSGSGGGTQSGATGQ</sequence>
<feature type="compositionally biased region" description="Low complexity" evidence="3">
    <location>
        <begin position="166"/>
        <end position="179"/>
    </location>
</feature>